<dbReference type="InterPro" id="IPR011990">
    <property type="entry name" value="TPR-like_helical_dom_sf"/>
</dbReference>
<evidence type="ECO:0000313" key="4">
    <source>
        <dbReference type="EMBL" id="MBE1593581.1"/>
    </source>
</evidence>
<dbReference type="InterPro" id="IPR049945">
    <property type="entry name" value="AAA_22"/>
</dbReference>
<name>A0ABR9MKV4_9ACTN</name>
<dbReference type="GO" id="GO:0004674">
    <property type="term" value="F:protein serine/threonine kinase activity"/>
    <property type="evidence" value="ECO:0007669"/>
    <property type="project" value="UniProtKB-KW"/>
</dbReference>
<sequence>MRSGSGVLTDKSTFVGRAQELSTMRKMLGRSRLLTLTGAGGVGKTRLALRAAELLRDAYQDGVEVVELATLETGDLLESEVAMALGLRDVRRDPMGVLVDHLSRKRMLLVLDNCEHLSGVCARFVDRLLRSAPRLQVLATSRQTLRVSGEQVLTVAPLSTPDPGPGCGHTVREVGRHDSVRLFVERAAGAVPGFRLNARNVAPVAELVRRLEGIPLAIELAAVRLRSMPLERLARELEERFDVLVAKAPAALPRHQTMRATMEWSFRLCSAGERRLWARLGLFPSGADLETAEAVCSGDGIDRLDVLDHLTGLVDKSVLVRDGPRYRMPEALRAYGCEQLPPPEERRLRRRYVEHYRDLVEEHRIDRMVPEQLDRYLLLQRELPNIRVALEMCLSDPALAPTELEAASAMWCFWLLTGSFAEGRYWLGRGLERVPEQSRCHAVGLWADSLLAVRQGRPAAAVRGLEEFLAFARREGDENLVARGIRSSGVAAFLSGDAQRGLALIRDSLAFHEATGDMDGIMFDLYIGAAYGSTETPRQATECGERLLALCESRRALVFRAYAQLALGVAHWNLGERRRAEALLTAATEFTGGINDRWCLTQCLEVLAWLAGARDEHDRAAALLGAAHAMWQAVGTSPEWISYHATWHERCTRLARAALGRSAFATAFRQGSRLGPQRAAAYAVSGAPKERPGRRGGRGSKTPVTLGVGGRRRPRSGTSPAG</sequence>
<evidence type="ECO:0000313" key="5">
    <source>
        <dbReference type="Proteomes" id="UP000633509"/>
    </source>
</evidence>
<protein>
    <submittedName>
        <fullName evidence="4">Non-specific serine/threonine protein kinase</fullName>
        <ecNumber evidence="4">2.7.11.1</ecNumber>
    </submittedName>
</protein>
<keyword evidence="5" id="KW-1185">Reference proteome</keyword>
<dbReference type="InterPro" id="IPR027417">
    <property type="entry name" value="P-loop_NTPase"/>
</dbReference>
<evidence type="ECO:0000259" key="3">
    <source>
        <dbReference type="Pfam" id="PF25872"/>
    </source>
</evidence>
<proteinExistence type="predicted"/>
<dbReference type="Pfam" id="PF13401">
    <property type="entry name" value="AAA_22"/>
    <property type="match status" value="1"/>
</dbReference>
<dbReference type="InterPro" id="IPR058852">
    <property type="entry name" value="HTH_77"/>
</dbReference>
<accession>A0ABR9MKV4</accession>
<dbReference type="RefSeq" id="WP_192792909.1">
    <property type="nucleotide sequence ID" value="NZ_JADBEK010000001.1"/>
</dbReference>
<dbReference type="EC" id="2.7.11.1" evidence="4"/>
<dbReference type="Gene3D" id="1.25.40.10">
    <property type="entry name" value="Tetratricopeptide repeat domain"/>
    <property type="match status" value="1"/>
</dbReference>
<dbReference type="Proteomes" id="UP000633509">
    <property type="component" value="Unassembled WGS sequence"/>
</dbReference>
<organism evidence="4 5">
    <name type="scientific">Nonomuraea angiospora</name>
    <dbReference type="NCBI Taxonomy" id="46172"/>
    <lineage>
        <taxon>Bacteria</taxon>
        <taxon>Bacillati</taxon>
        <taxon>Actinomycetota</taxon>
        <taxon>Actinomycetes</taxon>
        <taxon>Streptosporangiales</taxon>
        <taxon>Streptosporangiaceae</taxon>
        <taxon>Nonomuraea</taxon>
    </lineage>
</organism>
<feature type="domain" description="Winged helix-turn-helix" evidence="3">
    <location>
        <begin position="271"/>
        <end position="340"/>
    </location>
</feature>
<dbReference type="PANTHER" id="PTHR47691">
    <property type="entry name" value="REGULATOR-RELATED"/>
    <property type="match status" value="1"/>
</dbReference>
<keyword evidence="4" id="KW-0418">Kinase</keyword>
<evidence type="ECO:0000259" key="2">
    <source>
        <dbReference type="Pfam" id="PF13401"/>
    </source>
</evidence>
<dbReference type="EMBL" id="JADBEK010000001">
    <property type="protein sequence ID" value="MBE1593581.1"/>
    <property type="molecule type" value="Genomic_DNA"/>
</dbReference>
<feature type="domain" description="ORC1/DEAH AAA+ ATPase" evidence="2">
    <location>
        <begin position="31"/>
        <end position="130"/>
    </location>
</feature>
<dbReference type="SUPFAM" id="SSF48452">
    <property type="entry name" value="TPR-like"/>
    <property type="match status" value="1"/>
</dbReference>
<gene>
    <name evidence="4" type="ORF">H4W80_011839</name>
</gene>
<keyword evidence="4" id="KW-0808">Transferase</keyword>
<evidence type="ECO:0000256" key="1">
    <source>
        <dbReference type="SAM" id="MobiDB-lite"/>
    </source>
</evidence>
<keyword evidence="4" id="KW-0723">Serine/threonine-protein kinase</keyword>
<comment type="caution">
    <text evidence="4">The sequence shown here is derived from an EMBL/GenBank/DDBJ whole genome shotgun (WGS) entry which is preliminary data.</text>
</comment>
<dbReference type="SUPFAM" id="SSF52540">
    <property type="entry name" value="P-loop containing nucleoside triphosphate hydrolases"/>
    <property type="match status" value="1"/>
</dbReference>
<dbReference type="PANTHER" id="PTHR47691:SF3">
    <property type="entry name" value="HTH-TYPE TRANSCRIPTIONAL REGULATOR RV0890C-RELATED"/>
    <property type="match status" value="1"/>
</dbReference>
<dbReference type="Gene3D" id="3.40.50.300">
    <property type="entry name" value="P-loop containing nucleotide triphosphate hydrolases"/>
    <property type="match status" value="1"/>
</dbReference>
<reference evidence="4 5" key="1">
    <citation type="submission" date="2020-10" db="EMBL/GenBank/DDBJ databases">
        <title>Sequencing the genomes of 1000 actinobacteria strains.</title>
        <authorList>
            <person name="Klenk H.-P."/>
        </authorList>
    </citation>
    <scope>NUCLEOTIDE SEQUENCE [LARGE SCALE GENOMIC DNA]</scope>
    <source>
        <strain evidence="4 5">DSM 43173</strain>
    </source>
</reference>
<dbReference type="PRINTS" id="PR00364">
    <property type="entry name" value="DISEASERSIST"/>
</dbReference>
<feature type="region of interest" description="Disordered" evidence="1">
    <location>
        <begin position="681"/>
        <end position="722"/>
    </location>
</feature>
<dbReference type="Pfam" id="PF25872">
    <property type="entry name" value="HTH_77"/>
    <property type="match status" value="1"/>
</dbReference>